<keyword evidence="1" id="KW-0732">Signal</keyword>
<name>A0A4V3FU24_9PSEU</name>
<dbReference type="InterPro" id="IPR005183">
    <property type="entry name" value="DUF305_CopM-like"/>
</dbReference>
<dbReference type="Proteomes" id="UP000294927">
    <property type="component" value="Unassembled WGS sequence"/>
</dbReference>
<dbReference type="AlphaFoldDB" id="A0A4V3FU24"/>
<gene>
    <name evidence="3" type="ORF">CLV71_10429</name>
</gene>
<reference evidence="3 4" key="1">
    <citation type="submission" date="2019-03" db="EMBL/GenBank/DDBJ databases">
        <title>Genomic Encyclopedia of Archaeal and Bacterial Type Strains, Phase II (KMG-II): from individual species to whole genera.</title>
        <authorList>
            <person name="Goeker M."/>
        </authorList>
    </citation>
    <scope>NUCLEOTIDE SEQUENCE [LARGE SCALE GENOMIC DNA]</scope>
    <source>
        <strain evidence="3 4">DSM 45499</strain>
    </source>
</reference>
<dbReference type="EMBL" id="SOCP01000004">
    <property type="protein sequence ID" value="TDV53561.1"/>
    <property type="molecule type" value="Genomic_DNA"/>
</dbReference>
<dbReference type="InterPro" id="IPR012347">
    <property type="entry name" value="Ferritin-like"/>
</dbReference>
<feature type="chain" id="PRO_5020878146" evidence="1">
    <location>
        <begin position="22"/>
        <end position="189"/>
    </location>
</feature>
<proteinExistence type="predicted"/>
<evidence type="ECO:0000256" key="1">
    <source>
        <dbReference type="SAM" id="SignalP"/>
    </source>
</evidence>
<organism evidence="3 4">
    <name type="scientific">Actinophytocola oryzae</name>
    <dbReference type="NCBI Taxonomy" id="502181"/>
    <lineage>
        <taxon>Bacteria</taxon>
        <taxon>Bacillati</taxon>
        <taxon>Actinomycetota</taxon>
        <taxon>Actinomycetes</taxon>
        <taxon>Pseudonocardiales</taxon>
        <taxon>Pseudonocardiaceae</taxon>
    </lineage>
</organism>
<dbReference type="PANTHER" id="PTHR36933">
    <property type="entry name" value="SLL0788 PROTEIN"/>
    <property type="match status" value="1"/>
</dbReference>
<dbReference type="PANTHER" id="PTHR36933:SF1">
    <property type="entry name" value="SLL0788 PROTEIN"/>
    <property type="match status" value="1"/>
</dbReference>
<protein>
    <submittedName>
        <fullName evidence="3">Uncharacterized protein (DUF305 family)</fullName>
    </submittedName>
</protein>
<accession>A0A4V3FU24</accession>
<evidence type="ECO:0000313" key="3">
    <source>
        <dbReference type="EMBL" id="TDV53561.1"/>
    </source>
</evidence>
<keyword evidence="4" id="KW-1185">Reference proteome</keyword>
<comment type="caution">
    <text evidence="3">The sequence shown here is derived from an EMBL/GenBank/DDBJ whole genome shotgun (WGS) entry which is preliminary data.</text>
</comment>
<evidence type="ECO:0000313" key="4">
    <source>
        <dbReference type="Proteomes" id="UP000294927"/>
    </source>
</evidence>
<evidence type="ECO:0000259" key="2">
    <source>
        <dbReference type="Pfam" id="PF03713"/>
    </source>
</evidence>
<feature type="signal peptide" evidence="1">
    <location>
        <begin position="1"/>
        <end position="21"/>
    </location>
</feature>
<dbReference type="Gene3D" id="1.20.1260.10">
    <property type="match status" value="1"/>
</dbReference>
<dbReference type="Pfam" id="PF03713">
    <property type="entry name" value="DUF305"/>
    <property type="match status" value="1"/>
</dbReference>
<sequence length="189" mass="20638">MKRLLVLVLLLLLAGCGGVGVTETTGVSLSAPPPDTSYNDTDVMFLQMAVPQHEQGIEMAKLAEKRASRREIRDLATAIRLTQEDEVARMSRWLEKWRQPVAPDLDPAAHAGHGGMHGSDPAVLEVLRNTPAGPDFDGRFLNLLTGHQHLAVELALMEEKDGFNADTKAFAGRIVKSRTAEIEQMGAYL</sequence>
<dbReference type="PROSITE" id="PS51257">
    <property type="entry name" value="PROKAR_LIPOPROTEIN"/>
    <property type="match status" value="1"/>
</dbReference>
<feature type="domain" description="DUF305" evidence="2">
    <location>
        <begin position="42"/>
        <end position="188"/>
    </location>
</feature>